<dbReference type="PANTHER" id="PTHR43201:SF29">
    <property type="entry name" value="MALONATE--COA LIGASE"/>
    <property type="match status" value="1"/>
</dbReference>
<dbReference type="InterPro" id="IPR045851">
    <property type="entry name" value="AMP-bd_C_sf"/>
</dbReference>
<dbReference type="InterPro" id="IPR029069">
    <property type="entry name" value="HotDog_dom_sf"/>
</dbReference>
<dbReference type="Pfam" id="PF00501">
    <property type="entry name" value="AMP-binding"/>
    <property type="match status" value="1"/>
</dbReference>
<dbReference type="PANTHER" id="PTHR43201">
    <property type="entry name" value="ACYL-COA SYNTHETASE"/>
    <property type="match status" value="1"/>
</dbReference>
<keyword evidence="5" id="KW-1185">Reference proteome</keyword>
<gene>
    <name evidence="4" type="ORF">HID58_043962</name>
</gene>
<accession>A0ABQ8BI12</accession>
<feature type="domain" description="Thioesterase" evidence="2">
    <location>
        <begin position="687"/>
        <end position="760"/>
    </location>
</feature>
<dbReference type="EMBL" id="JAGKQM010000011">
    <property type="protein sequence ID" value="KAH0904459.1"/>
    <property type="molecule type" value="Genomic_DNA"/>
</dbReference>
<protein>
    <submittedName>
        <fullName evidence="4">Uncharacterized protein</fullName>
    </submittedName>
</protein>
<dbReference type="InterPro" id="IPR006683">
    <property type="entry name" value="Thioestr_dom"/>
</dbReference>
<feature type="domain" description="AMP-dependent synthetase/ligase" evidence="1">
    <location>
        <begin position="100"/>
        <end position="464"/>
    </location>
</feature>
<dbReference type="InterPro" id="IPR000873">
    <property type="entry name" value="AMP-dep_synth/lig_dom"/>
</dbReference>
<dbReference type="SUPFAM" id="SSF54637">
    <property type="entry name" value="Thioesterase/thiol ester dehydrase-isomerase"/>
    <property type="match status" value="1"/>
</dbReference>
<dbReference type="Proteomes" id="UP000824890">
    <property type="component" value="Unassembled WGS sequence"/>
</dbReference>
<dbReference type="Gene3D" id="3.40.50.12780">
    <property type="entry name" value="N-terminal domain of ligase-like"/>
    <property type="match status" value="1"/>
</dbReference>
<evidence type="ECO:0000259" key="3">
    <source>
        <dbReference type="Pfam" id="PF13193"/>
    </source>
</evidence>
<evidence type="ECO:0000313" key="5">
    <source>
        <dbReference type="Proteomes" id="UP000824890"/>
    </source>
</evidence>
<dbReference type="Pfam" id="PF13193">
    <property type="entry name" value="AMP-binding_C"/>
    <property type="match status" value="1"/>
</dbReference>
<name>A0ABQ8BI12_BRANA</name>
<evidence type="ECO:0000259" key="1">
    <source>
        <dbReference type="Pfam" id="PF00501"/>
    </source>
</evidence>
<dbReference type="CDD" id="cd05941">
    <property type="entry name" value="MCS"/>
    <property type="match status" value="1"/>
</dbReference>
<dbReference type="InterPro" id="IPR025110">
    <property type="entry name" value="AMP-bd_C"/>
</dbReference>
<dbReference type="InterPro" id="IPR042099">
    <property type="entry name" value="ANL_N_sf"/>
</dbReference>
<evidence type="ECO:0000313" key="4">
    <source>
        <dbReference type="EMBL" id="KAH0904459.1"/>
    </source>
</evidence>
<dbReference type="Gene3D" id="3.30.300.30">
    <property type="match status" value="1"/>
</dbReference>
<evidence type="ECO:0000259" key="2">
    <source>
        <dbReference type="Pfam" id="PF03061"/>
    </source>
</evidence>
<organism evidence="4 5">
    <name type="scientific">Brassica napus</name>
    <name type="common">Rape</name>
    <dbReference type="NCBI Taxonomy" id="3708"/>
    <lineage>
        <taxon>Eukaryota</taxon>
        <taxon>Viridiplantae</taxon>
        <taxon>Streptophyta</taxon>
        <taxon>Embryophyta</taxon>
        <taxon>Tracheophyta</taxon>
        <taxon>Spermatophyta</taxon>
        <taxon>Magnoliopsida</taxon>
        <taxon>eudicotyledons</taxon>
        <taxon>Gunneridae</taxon>
        <taxon>Pentapetalae</taxon>
        <taxon>rosids</taxon>
        <taxon>malvids</taxon>
        <taxon>Brassicales</taxon>
        <taxon>Brassicaceae</taxon>
        <taxon>Brassiceae</taxon>
        <taxon>Brassica</taxon>
    </lineage>
</organism>
<comment type="caution">
    <text evidence="4">The sequence shown here is derived from an EMBL/GenBank/DDBJ whole genome shotgun (WGS) entry which is preliminary data.</text>
</comment>
<dbReference type="Pfam" id="PF03061">
    <property type="entry name" value="4HBT"/>
    <property type="match status" value="1"/>
</dbReference>
<dbReference type="Gene3D" id="3.10.129.10">
    <property type="entry name" value="Hotdog Thioesterase"/>
    <property type="match status" value="1"/>
</dbReference>
<sequence>MNRVTKRFSHDLMIQQRKNEAPLRDCNLKINNLKKMTATLKRFNYSSLLNSRRLHNSTVLSYRHCLPRFQAPTSFSNSEFRFFQFNHLFCKFSFSHFTSDRVAIKANGKSYSYGQLTSSALTISKLFHKEDTKNGGETRKYGGFSSLQGARVGIVAKPSAEFVAGVLGTCCSTCTQLYPEAELLYVMNNSDISVLLSTEDHSKTMKTIAAKSDARFHLIPPVVNSTSETITHNQFQDDSFEGEDKLLALIVYTSGTAGVVHTHKSINSQVIMLTEAWEYTAADHFLHCLPLHHVHGLFNALFAPLYTRSSVEFLPKFSVSEIWRRWRESYPLNDEKTNDSITVFTGVPTMYTRLIQGYEAMDQETKESSAFAAQKLRLMMSGSSALPRPVMHQWESITGHRLLERYGMTEFVMAISNPLRGARKAGTVGKPLPGVEAKIERDENDADGVGEICIKSPSLFKEYWNLPQVTKESFTEDGYFKTGDAGRVDEDGHYVILGRTSADIMKVGGYKLSALEIESTLLEHPTVAECCVLGLPDKDYGEAVTAIIVAESGAKRKREEESKPVMTLDELCATNTFADMGELATQRHGKGEQERAKEISGSSRFKIGDVGQSGNHKRNNAKGINEYRNMEDSTILNTTTYLEALAQGNGLSEIEVLILQGLELIHVGKGIIRCKLLVTDRVAGDDGTWHAGAITAVMDAIGAASVYSTGDGLHSSVDLNASFYSAAKIHEKVEVEARVKGTNGRLKSSVIEIRRERDGELIATGRLWMAPLVLKAKHTGSSNLSKL</sequence>
<feature type="domain" description="AMP-binding enzyme C-terminal" evidence="3">
    <location>
        <begin position="516"/>
        <end position="556"/>
    </location>
</feature>
<dbReference type="SUPFAM" id="SSF56801">
    <property type="entry name" value="Acetyl-CoA synthetase-like"/>
    <property type="match status" value="1"/>
</dbReference>
<proteinExistence type="predicted"/>
<dbReference type="CDD" id="cd03443">
    <property type="entry name" value="PaaI_thioesterase"/>
    <property type="match status" value="1"/>
</dbReference>
<reference evidence="4 5" key="1">
    <citation type="submission" date="2021-05" db="EMBL/GenBank/DDBJ databases">
        <title>Genome Assembly of Synthetic Allotetraploid Brassica napus Reveals Homoeologous Exchanges between Subgenomes.</title>
        <authorList>
            <person name="Davis J.T."/>
        </authorList>
    </citation>
    <scope>NUCLEOTIDE SEQUENCE [LARGE SCALE GENOMIC DNA]</scope>
    <source>
        <strain evidence="5">cv. Da-Ae</strain>
        <tissue evidence="4">Seedling</tissue>
    </source>
</reference>